<keyword evidence="2" id="KW-0934">Plastid</keyword>
<proteinExistence type="predicted"/>
<sequence length="150" mass="17370">MQGLHSNLSIIWIANNVTFDIDTTVHMLQKFTIIVWNNLASEPETIIRRRDYILYGVIYTWDLFILMLKASIQIYALLCSTRATLQWIASINPYDPPILYYTLLTDRYARIWTWIPGFLGVDYSLAIGIQVLNLLSRLVGVFYIPLPNIA</sequence>
<keyword evidence="1" id="KW-0472">Membrane</keyword>
<feature type="transmembrane region" description="Helical" evidence="1">
    <location>
        <begin position="123"/>
        <end position="146"/>
    </location>
</feature>
<feature type="transmembrane region" description="Helical" evidence="1">
    <location>
        <begin position="52"/>
        <end position="78"/>
    </location>
</feature>
<dbReference type="GeneID" id="67154515"/>
<organism evidence="2">
    <name type="scientific">Olisthodiscus luteus</name>
    <name type="common">Marine phytoflagellate</name>
    <dbReference type="NCBI Taxonomy" id="83000"/>
    <lineage>
        <taxon>Eukaryota</taxon>
        <taxon>Sar</taxon>
        <taxon>Stramenopiles</taxon>
        <taxon>Ochrophyta</taxon>
        <taxon>Olisthodiscophyceae</taxon>
        <taxon>Olisthodiscaceae</taxon>
        <taxon>Olisthodiscus</taxon>
    </lineage>
</organism>
<dbReference type="RefSeq" id="YP_010152897.1">
    <property type="nucleotide sequence ID" value="NC_057170.1"/>
</dbReference>
<keyword evidence="1" id="KW-1133">Transmembrane helix</keyword>
<geneLocation type="plastid" evidence="2"/>
<dbReference type="EMBL" id="MT859097">
    <property type="protein sequence ID" value="QQW50558.1"/>
    <property type="molecule type" value="Genomic_DNA"/>
</dbReference>
<protein>
    <submittedName>
        <fullName evidence="2">Conserved hypothetical plastid protein</fullName>
    </submittedName>
</protein>
<keyword evidence="1" id="KW-0812">Transmembrane</keyword>
<dbReference type="AlphaFoldDB" id="A0A7U0QGN0"/>
<evidence type="ECO:0000313" key="2">
    <source>
        <dbReference type="EMBL" id="QQW50558.1"/>
    </source>
</evidence>
<accession>A0A7U0QGN0</accession>
<evidence type="ECO:0000256" key="1">
    <source>
        <dbReference type="SAM" id="Phobius"/>
    </source>
</evidence>
<reference evidence="2" key="1">
    <citation type="journal article" date="2021" name="J. Phycol.">
        <title>Olisthodiscus represents a new class of Ochrophyta.</title>
        <authorList>
            <person name="Barcyte D."/>
            <person name="Eikrem W."/>
            <person name="Engesmo A."/>
            <person name="Seoane S."/>
            <person name="Wohlmann J."/>
            <person name="Horak A."/>
            <person name="Yurchenko T."/>
            <person name="Elias M."/>
        </authorList>
    </citation>
    <scope>NUCLEOTIDE SEQUENCE</scope>
    <source>
        <strain evidence="2">K-0444</strain>
    </source>
</reference>
<gene>
    <name evidence="2" type="primary">ycf19</name>
</gene>
<name>A0A7U0QGN0_OLILU</name>